<dbReference type="OrthoDB" id="662444at2"/>
<dbReference type="InterPro" id="IPR013762">
    <property type="entry name" value="Integrase-like_cat_sf"/>
</dbReference>
<dbReference type="RefSeq" id="WP_084090468.1">
    <property type="nucleotide sequence ID" value="NZ_FWXD01000009.1"/>
</dbReference>
<proteinExistence type="predicted"/>
<dbReference type="Pfam" id="PF00589">
    <property type="entry name" value="Phage_integrase"/>
    <property type="match status" value="1"/>
</dbReference>
<dbReference type="Gene3D" id="1.10.443.10">
    <property type="entry name" value="Intergrase catalytic core"/>
    <property type="match status" value="1"/>
</dbReference>
<feature type="domain" description="Tyr recombinase" evidence="3">
    <location>
        <begin position="167"/>
        <end position="331"/>
    </location>
</feature>
<accession>A0A1W1XJW9</accession>
<sequence>MGRLKSKNRDLPARMFAREGVKGTTYYYLADKPEGGRKWVNLGRDKVAAIKLYADLDNVQPEAKPENLFSEVVARYKREVYLSKKPATQRDNDREFAKLLAVFGALPIDNIKPVHVRKYMDMRGKKAKIRANREKALLSHLFNMARSWGLTESPNPCDGIKGFKETGRDKYVFDDEFRAVYEAAEQPLRDAMDLYLLMGQRVSDALKLKRTDIRDGRIWTRQGKTGKLVGMLIAGELEVVIKRILARAPAGKVIPLHLLLDAKGEGMTYAKLRRMFDQAREKSGVTFQLRDLRAKSATDEDSLLVANERLAHSNMTMTKHYRRATKVGPLR</sequence>
<gene>
    <name evidence="4" type="ORF">SAMN02745857_01809</name>
</gene>
<evidence type="ECO:0000259" key="3">
    <source>
        <dbReference type="PROSITE" id="PS51898"/>
    </source>
</evidence>
<dbReference type="GO" id="GO:0006310">
    <property type="term" value="P:DNA recombination"/>
    <property type="evidence" value="ECO:0007669"/>
    <property type="project" value="UniProtKB-KW"/>
</dbReference>
<reference evidence="4 5" key="1">
    <citation type="submission" date="2017-04" db="EMBL/GenBank/DDBJ databases">
        <authorList>
            <person name="Afonso C.L."/>
            <person name="Miller P.J."/>
            <person name="Scott M.A."/>
            <person name="Spackman E."/>
            <person name="Goraichik I."/>
            <person name="Dimitrov K.M."/>
            <person name="Suarez D.L."/>
            <person name="Swayne D.E."/>
        </authorList>
    </citation>
    <scope>NUCLEOTIDE SEQUENCE [LARGE SCALE GENOMIC DNA]</scope>
    <source>
        <strain evidence="4 5">DSM 23236</strain>
    </source>
</reference>
<keyword evidence="5" id="KW-1185">Reference proteome</keyword>
<dbReference type="InterPro" id="IPR002104">
    <property type="entry name" value="Integrase_catalytic"/>
</dbReference>
<evidence type="ECO:0000313" key="4">
    <source>
        <dbReference type="EMBL" id="SMC24279.1"/>
    </source>
</evidence>
<keyword evidence="1" id="KW-0238">DNA-binding</keyword>
<dbReference type="InterPro" id="IPR010998">
    <property type="entry name" value="Integrase_recombinase_N"/>
</dbReference>
<evidence type="ECO:0000256" key="1">
    <source>
        <dbReference type="ARBA" id="ARBA00023125"/>
    </source>
</evidence>
<protein>
    <submittedName>
        <fullName evidence="4">Site-specific recombinase XerD</fullName>
    </submittedName>
</protein>
<keyword evidence="2" id="KW-0233">DNA recombination</keyword>
<dbReference type="InterPro" id="IPR011010">
    <property type="entry name" value="DNA_brk_join_enz"/>
</dbReference>
<organism evidence="4 5">
    <name type="scientific">Andreprevotia lacus DSM 23236</name>
    <dbReference type="NCBI Taxonomy" id="1121001"/>
    <lineage>
        <taxon>Bacteria</taxon>
        <taxon>Pseudomonadati</taxon>
        <taxon>Pseudomonadota</taxon>
        <taxon>Betaproteobacteria</taxon>
        <taxon>Neisseriales</taxon>
        <taxon>Chitinibacteraceae</taxon>
        <taxon>Andreprevotia</taxon>
    </lineage>
</organism>
<name>A0A1W1XJW9_9NEIS</name>
<dbReference type="PROSITE" id="PS51898">
    <property type="entry name" value="TYR_RECOMBINASE"/>
    <property type="match status" value="1"/>
</dbReference>
<dbReference type="STRING" id="1121001.SAMN02745857_01809"/>
<evidence type="ECO:0000313" key="5">
    <source>
        <dbReference type="Proteomes" id="UP000192761"/>
    </source>
</evidence>
<dbReference type="GO" id="GO:0015074">
    <property type="term" value="P:DNA integration"/>
    <property type="evidence" value="ECO:0007669"/>
    <property type="project" value="InterPro"/>
</dbReference>
<evidence type="ECO:0000256" key="2">
    <source>
        <dbReference type="ARBA" id="ARBA00023172"/>
    </source>
</evidence>
<dbReference type="EMBL" id="FWXD01000009">
    <property type="protein sequence ID" value="SMC24279.1"/>
    <property type="molecule type" value="Genomic_DNA"/>
</dbReference>
<dbReference type="Gene3D" id="1.10.150.130">
    <property type="match status" value="1"/>
</dbReference>
<dbReference type="AlphaFoldDB" id="A0A1W1XJW9"/>
<dbReference type="SUPFAM" id="SSF56349">
    <property type="entry name" value="DNA breaking-rejoining enzymes"/>
    <property type="match status" value="1"/>
</dbReference>
<dbReference type="Proteomes" id="UP000192761">
    <property type="component" value="Unassembled WGS sequence"/>
</dbReference>
<dbReference type="GO" id="GO:0003677">
    <property type="term" value="F:DNA binding"/>
    <property type="evidence" value="ECO:0007669"/>
    <property type="project" value="UniProtKB-KW"/>
</dbReference>